<evidence type="ECO:0000313" key="2">
    <source>
        <dbReference type="EMBL" id="ACR71175.1"/>
    </source>
</evidence>
<evidence type="ECO:0000313" key="3">
    <source>
        <dbReference type="Proteomes" id="UP000001476"/>
    </source>
</evidence>
<dbReference type="RefSeq" id="WP_012738413.1">
    <property type="nucleotide sequence ID" value="NC_012778.1"/>
</dbReference>
<sequence length="587" mass="64054">MNSRKESGFTYIVRTAFCYALSILIAIAFITIVSMGLDTMQMAGKAKSLKADLGELTASINEKDFERADVATDKLDSTVDDIDELLAGKTWRTAAKMPVVGEYVGAVDSLVDIVKIATGRMIKPALTVIQDYPLDSIKVGDEGFNTYTMEAYIGLLEELNPAINDIIGYLDDINIPDSLGGKVTEYTDKMTLITDAYAVAEDYLPLLKAFLGGGSDRTYLLAAQNSTEIRAGGGFPGSIGTITIVDGVLTIGDFNSVYDVLPYGTPASVGPSELENTLFGNWMHYPRDASFNPDFERVAEIWAKAYGNKSNTTVDGVISLTPTIIQRLLSYMGEVQLSDGTVLNGENATQMLQHDLYYKYFNNASYTDGTNDVVDSLFAETAKTTMSRLVDDFDLNKIAGYLSVFNAGAEDRTIMMWMADETEQQYVRDVGCSGGLNDNPENPEIGVYISGSDPCKLGWYVNVNTQIGEAQVNEDGTRTYDVTVTVENTIDNNTIKTAGTYILGSYEGAWRGYIHLFAPAGGTISDVKADSNGGFRKSKYENLEVAYNLNVMIYPQKSMNITYKVTTAEGVTTVPKVSMTPTLQGYR</sequence>
<name>C4Z1Y5_LACE2</name>
<dbReference type="KEGG" id="eel:EUBELI_00139"/>
<feature type="transmembrane region" description="Helical" evidence="1">
    <location>
        <begin position="12"/>
        <end position="37"/>
    </location>
</feature>
<dbReference type="EMBL" id="CP001104">
    <property type="protein sequence ID" value="ACR71175.1"/>
    <property type="molecule type" value="Genomic_DNA"/>
</dbReference>
<dbReference type="STRING" id="515620.EUBELI_00139"/>
<dbReference type="AlphaFoldDB" id="C4Z1Y5"/>
<proteinExistence type="predicted"/>
<dbReference type="GeneID" id="41354931"/>
<reference evidence="2 3" key="1">
    <citation type="journal article" date="2009" name="Proc. Natl. Acad. Sci. U.S.A.">
        <title>Characterizing a model human gut microbiota composed of members of its two dominant bacterial phyla.</title>
        <authorList>
            <person name="Mahowald M.A."/>
            <person name="Rey F.E."/>
            <person name="Seedorf H."/>
            <person name="Turnbaugh P.J."/>
            <person name="Fulton R.S."/>
            <person name="Wollam A."/>
            <person name="Shah N."/>
            <person name="Wang C."/>
            <person name="Magrini V."/>
            <person name="Wilson R.K."/>
            <person name="Cantarel B.L."/>
            <person name="Coutinho P.M."/>
            <person name="Henrissat B."/>
            <person name="Crock L.W."/>
            <person name="Russell A."/>
            <person name="Verberkmoes N.C."/>
            <person name="Hettich R.L."/>
            <person name="Gordon J.I."/>
        </authorList>
    </citation>
    <scope>NUCLEOTIDE SEQUENCE [LARGE SCALE GENOMIC DNA]</scope>
    <source>
        <strain evidence="3">ATCC 27750 / DSM 3376 / VPI C15-48 / C15-B4</strain>
    </source>
</reference>
<dbReference type="InterPro" id="IPR025101">
    <property type="entry name" value="DUF4012"/>
</dbReference>
<dbReference type="eggNOG" id="COG2976">
    <property type="taxonomic scope" value="Bacteria"/>
</dbReference>
<evidence type="ECO:0008006" key="4">
    <source>
        <dbReference type="Google" id="ProtNLM"/>
    </source>
</evidence>
<keyword evidence="1" id="KW-0812">Transmembrane</keyword>
<organism evidence="2 3">
    <name type="scientific">Lachnospira eligens (strain ATCC 27750 / DSM 3376 / VPI C15-48 / C15-B4)</name>
    <name type="common">Eubacterium eligens</name>
    <dbReference type="NCBI Taxonomy" id="515620"/>
    <lineage>
        <taxon>Bacteria</taxon>
        <taxon>Bacillati</taxon>
        <taxon>Bacillota</taxon>
        <taxon>Clostridia</taxon>
        <taxon>Lachnospirales</taxon>
        <taxon>Lachnospiraceae</taxon>
        <taxon>Lachnospira</taxon>
    </lineage>
</organism>
<keyword evidence="1" id="KW-0472">Membrane</keyword>
<protein>
    <recommendedName>
        <fullName evidence="4">DUF4012 domain-containing protein</fullName>
    </recommendedName>
</protein>
<evidence type="ECO:0000256" key="1">
    <source>
        <dbReference type="SAM" id="Phobius"/>
    </source>
</evidence>
<keyword evidence="3" id="KW-1185">Reference proteome</keyword>
<dbReference type="HOGENOM" id="CLU_020572_0_0_9"/>
<accession>C4Z1Y5</accession>
<gene>
    <name evidence="2" type="ordered locus">EUBELI_00139</name>
</gene>
<dbReference type="Pfam" id="PF13196">
    <property type="entry name" value="DUF4012"/>
    <property type="match status" value="1"/>
</dbReference>
<dbReference type="Proteomes" id="UP000001476">
    <property type="component" value="Chromosome"/>
</dbReference>
<keyword evidence="1" id="KW-1133">Transmembrane helix</keyword>